<sequence length="175" mass="19907">MARTKAEIKAWEHEMAQRATEQLSALADTQKFKQYLRQNAAFHGYSVRNVLLINMQHPNATRVAGFKQWDKLGRHIRKGEHAIKITMPIVKKLTPEEQVKYKTTAERAIVGYRYGSVFDVSQTKGKALLSANDFIKERLGDHQNVDRLYHAVVDAINTEGHVKVSEAPIDEPGVR</sequence>
<dbReference type="EMBL" id="ANKC01000918">
    <property type="protein sequence ID" value="EPC73657.1"/>
    <property type="molecule type" value="Genomic_DNA"/>
</dbReference>
<protein>
    <recommendedName>
        <fullName evidence="1">N-terminal domain-containing protein</fullName>
    </recommendedName>
</protein>
<reference evidence="2 3" key="1">
    <citation type="journal article" date="2013" name="PLoS ONE">
        <title>Lactobacillus paracasei comparative genomics: towards species pan-genome definition and exploitation of diversity.</title>
        <authorList>
            <person name="Smokvina T."/>
            <person name="Wels M."/>
            <person name="Polka J."/>
            <person name="Chervaux C."/>
            <person name="Brisse S."/>
            <person name="Boekhorst J."/>
            <person name="van Hylckama Vlieg J.E."/>
            <person name="Siezen R.J."/>
        </authorList>
    </citation>
    <scope>NUCLEOTIDE SEQUENCE [LARGE SCALE GENOMIC DNA]</scope>
    <source>
        <strain evidence="2 3">Lpp126</strain>
    </source>
</reference>
<accession>S2R623</accession>
<dbReference type="AlphaFoldDB" id="S2R623"/>
<dbReference type="GO" id="GO:0003697">
    <property type="term" value="F:single-stranded DNA binding"/>
    <property type="evidence" value="ECO:0007669"/>
    <property type="project" value="InterPro"/>
</dbReference>
<gene>
    <name evidence="2" type="ORF">Lpp126_12917</name>
</gene>
<name>S2R623_LACPA</name>
<feature type="domain" description="N-terminal" evidence="1">
    <location>
        <begin position="32"/>
        <end position="118"/>
    </location>
</feature>
<dbReference type="Pfam" id="PF08401">
    <property type="entry name" value="ArdcN"/>
    <property type="match status" value="1"/>
</dbReference>
<evidence type="ECO:0000313" key="3">
    <source>
        <dbReference type="Proteomes" id="UP000014243"/>
    </source>
</evidence>
<organism evidence="2 3">
    <name type="scientific">Lacticaseibacillus paracasei subsp. paracasei Lpp126</name>
    <dbReference type="NCBI Taxonomy" id="1256206"/>
    <lineage>
        <taxon>Bacteria</taxon>
        <taxon>Bacillati</taxon>
        <taxon>Bacillota</taxon>
        <taxon>Bacilli</taxon>
        <taxon>Lactobacillales</taxon>
        <taxon>Lactobacillaceae</taxon>
        <taxon>Lacticaseibacillus</taxon>
    </lineage>
</organism>
<feature type="non-terminal residue" evidence="2">
    <location>
        <position position="175"/>
    </location>
</feature>
<evidence type="ECO:0000259" key="1">
    <source>
        <dbReference type="Pfam" id="PF08401"/>
    </source>
</evidence>
<proteinExistence type="predicted"/>
<dbReference type="InterPro" id="IPR013610">
    <property type="entry name" value="ArdC_N"/>
</dbReference>
<dbReference type="Proteomes" id="UP000014243">
    <property type="component" value="Unassembled WGS sequence"/>
</dbReference>
<evidence type="ECO:0000313" key="2">
    <source>
        <dbReference type="EMBL" id="EPC73657.1"/>
    </source>
</evidence>
<comment type="caution">
    <text evidence="2">The sequence shown here is derived from an EMBL/GenBank/DDBJ whole genome shotgun (WGS) entry which is preliminary data.</text>
</comment>